<sequence length="186" mass="21561">MKKLVAISLLVIFLFNIIGYKIFFYYLKVEADKSMEVAIEKITNQDKRLIQIKIPIGLPYQTNWKNFERVDGEVSFKGKTYRYVKQRVYNDTLILLCIDYHEKSKIEKSSSDYFKKVNDLNSDTNKKPIFKVSKIDYFEEVKNISFALYAFGIHSVQLKTAASCQDGFARVPDNPPKPIASLYTIG</sequence>
<dbReference type="RefSeq" id="WP_160846363.1">
    <property type="nucleotide sequence ID" value="NZ_WVHT01000014.1"/>
</dbReference>
<accession>A0A7K1YF06</accession>
<comment type="caution">
    <text evidence="1">The sequence shown here is derived from an EMBL/GenBank/DDBJ whole genome shotgun (WGS) entry which is preliminary data.</text>
</comment>
<evidence type="ECO:0000313" key="2">
    <source>
        <dbReference type="Proteomes" id="UP000466586"/>
    </source>
</evidence>
<evidence type="ECO:0000313" key="1">
    <source>
        <dbReference type="EMBL" id="MXV53187.1"/>
    </source>
</evidence>
<dbReference type="Proteomes" id="UP000466586">
    <property type="component" value="Unassembled WGS sequence"/>
</dbReference>
<dbReference type="EMBL" id="WVHT01000014">
    <property type="protein sequence ID" value="MXV53187.1"/>
    <property type="molecule type" value="Genomic_DNA"/>
</dbReference>
<dbReference type="AlphaFoldDB" id="A0A7K1YF06"/>
<organism evidence="1 2">
    <name type="scientific">Hufsiella arboris</name>
    <dbReference type="NCBI Taxonomy" id="2695275"/>
    <lineage>
        <taxon>Bacteria</taxon>
        <taxon>Pseudomonadati</taxon>
        <taxon>Bacteroidota</taxon>
        <taxon>Sphingobacteriia</taxon>
        <taxon>Sphingobacteriales</taxon>
        <taxon>Sphingobacteriaceae</taxon>
        <taxon>Hufsiella</taxon>
    </lineage>
</organism>
<reference evidence="1 2" key="1">
    <citation type="submission" date="2019-11" db="EMBL/GenBank/DDBJ databases">
        <title>Pedobacter sp. HMF7647 Genome sequencing and assembly.</title>
        <authorList>
            <person name="Kang H."/>
            <person name="Kim H."/>
            <person name="Joh K."/>
        </authorList>
    </citation>
    <scope>NUCLEOTIDE SEQUENCE [LARGE SCALE GENOMIC DNA]</scope>
    <source>
        <strain evidence="1 2">HMF7647</strain>
    </source>
</reference>
<gene>
    <name evidence="1" type="ORF">GS399_19650</name>
</gene>
<protein>
    <submittedName>
        <fullName evidence="1">Uncharacterized protein</fullName>
    </submittedName>
</protein>
<proteinExistence type="predicted"/>
<name>A0A7K1YF06_9SPHI</name>
<keyword evidence="2" id="KW-1185">Reference proteome</keyword>